<dbReference type="EMBL" id="LN868938">
    <property type="protein sequence ID" value="CRY73600.1"/>
    <property type="molecule type" value="Genomic_DNA"/>
</dbReference>
<dbReference type="RefSeq" id="WP_060589879.1">
    <property type="nucleotide sequence ID" value="NZ_CP031418.1"/>
</dbReference>
<sequence>MAEIFRPPLANPSVVGLYAAATVLDVPDPSRLAHGIIVDSWNCGTTWVWPIDCSPVLPEPSPKGTPRSPLSGEFTGDVIGADDDCAAAVPEAEAAARAEQLLRLQESTRVEEQLVPRLLSAAGTPASAASLVEAVGALEESVAGHGFPGVLHAAPHLAAALVAADMVIVQGGQRLSPLGHRWAFGAGYAALGDTIVSTGPVVVHRSSIARTHGPDYPHNDRLTVAEREVLVTWECWADAITIGA</sequence>
<dbReference type="AlphaFoldDB" id="A0A0H5NCQ0"/>
<dbReference type="KEGG" id="nfr:ERS450000_00221"/>
<evidence type="ECO:0000313" key="1">
    <source>
        <dbReference type="EMBL" id="CRY73600.1"/>
    </source>
</evidence>
<dbReference type="Proteomes" id="UP000057820">
    <property type="component" value="Chromosome 1"/>
</dbReference>
<protein>
    <submittedName>
        <fullName evidence="1">Uncharacterized protein</fullName>
    </submittedName>
</protein>
<gene>
    <name evidence="1" type="ORF">ERS450000_00221</name>
</gene>
<evidence type="ECO:0000313" key="2">
    <source>
        <dbReference type="Proteomes" id="UP000057820"/>
    </source>
</evidence>
<proteinExistence type="predicted"/>
<organism evidence="1 2">
    <name type="scientific">Nocardia farcinica</name>
    <dbReference type="NCBI Taxonomy" id="37329"/>
    <lineage>
        <taxon>Bacteria</taxon>
        <taxon>Bacillati</taxon>
        <taxon>Actinomycetota</taxon>
        <taxon>Actinomycetes</taxon>
        <taxon>Mycobacteriales</taxon>
        <taxon>Nocardiaceae</taxon>
        <taxon>Nocardia</taxon>
    </lineage>
</organism>
<name>A0A0H5NCQ0_NOCFR</name>
<reference evidence="2" key="1">
    <citation type="submission" date="2015-03" db="EMBL/GenBank/DDBJ databases">
        <authorList>
            <consortium name="Pathogen Informatics"/>
        </authorList>
    </citation>
    <scope>NUCLEOTIDE SEQUENCE [LARGE SCALE GENOMIC DNA]</scope>
    <source>
        <strain evidence="2">NCTC11134</strain>
    </source>
</reference>
<accession>A0A0H5NCQ0</accession>